<sequence length="137" mass="15374">MTTCQHPGSHTRYGHAAVCDVRPIPSEKKVSCFRNVGLPHHETEQSEDDSPEIVIIRLDLALPSGLRDVKSVEVSTRRQAEDVPQGLIESGYRIEATEIARLAKYNPNSVETWKAKDEVSSAHRRPAESVIWLYLTL</sequence>
<dbReference type="Proteomes" id="UP000054538">
    <property type="component" value="Unassembled WGS sequence"/>
</dbReference>
<reference evidence="2" key="2">
    <citation type="submission" date="2015-01" db="EMBL/GenBank/DDBJ databases">
        <title>Evolutionary Origins and Diversification of the Mycorrhizal Mutualists.</title>
        <authorList>
            <consortium name="DOE Joint Genome Institute"/>
            <consortium name="Mycorrhizal Genomics Consortium"/>
            <person name="Kohler A."/>
            <person name="Kuo A."/>
            <person name="Nagy L.G."/>
            <person name="Floudas D."/>
            <person name="Copeland A."/>
            <person name="Barry K.W."/>
            <person name="Cichocki N."/>
            <person name="Veneault-Fourrey C."/>
            <person name="LaButti K."/>
            <person name="Lindquist E.A."/>
            <person name="Lipzen A."/>
            <person name="Lundell T."/>
            <person name="Morin E."/>
            <person name="Murat C."/>
            <person name="Riley R."/>
            <person name="Ohm R."/>
            <person name="Sun H."/>
            <person name="Tunlid A."/>
            <person name="Henrissat B."/>
            <person name="Grigoriev I.V."/>
            <person name="Hibbett D.S."/>
            <person name="Martin F."/>
        </authorList>
    </citation>
    <scope>NUCLEOTIDE SEQUENCE [LARGE SCALE GENOMIC DNA]</scope>
    <source>
        <strain evidence="2">Ve08.2h10</strain>
    </source>
</reference>
<keyword evidence="2" id="KW-1185">Reference proteome</keyword>
<dbReference type="STRING" id="930991.A0A0D0E354"/>
<dbReference type="HOGENOM" id="CLU_1865791_0_0_1"/>
<evidence type="ECO:0000313" key="2">
    <source>
        <dbReference type="Proteomes" id="UP000054538"/>
    </source>
</evidence>
<dbReference type="AlphaFoldDB" id="A0A0D0E354"/>
<evidence type="ECO:0000313" key="1">
    <source>
        <dbReference type="EMBL" id="KIK98546.1"/>
    </source>
</evidence>
<organism evidence="1 2">
    <name type="scientific">Paxillus rubicundulus Ve08.2h10</name>
    <dbReference type="NCBI Taxonomy" id="930991"/>
    <lineage>
        <taxon>Eukaryota</taxon>
        <taxon>Fungi</taxon>
        <taxon>Dikarya</taxon>
        <taxon>Basidiomycota</taxon>
        <taxon>Agaricomycotina</taxon>
        <taxon>Agaricomycetes</taxon>
        <taxon>Agaricomycetidae</taxon>
        <taxon>Boletales</taxon>
        <taxon>Paxilineae</taxon>
        <taxon>Paxillaceae</taxon>
        <taxon>Paxillus</taxon>
    </lineage>
</organism>
<protein>
    <submittedName>
        <fullName evidence="1">Uncharacterized protein</fullName>
    </submittedName>
</protein>
<dbReference type="EMBL" id="KN824889">
    <property type="protein sequence ID" value="KIK98546.1"/>
    <property type="molecule type" value="Genomic_DNA"/>
</dbReference>
<accession>A0A0D0E354</accession>
<dbReference type="InParanoid" id="A0A0D0E354"/>
<reference evidence="1 2" key="1">
    <citation type="submission" date="2014-04" db="EMBL/GenBank/DDBJ databases">
        <authorList>
            <consortium name="DOE Joint Genome Institute"/>
            <person name="Kuo A."/>
            <person name="Kohler A."/>
            <person name="Jargeat P."/>
            <person name="Nagy L.G."/>
            <person name="Floudas D."/>
            <person name="Copeland A."/>
            <person name="Barry K.W."/>
            <person name="Cichocki N."/>
            <person name="Veneault-Fourrey C."/>
            <person name="LaButti K."/>
            <person name="Lindquist E.A."/>
            <person name="Lipzen A."/>
            <person name="Lundell T."/>
            <person name="Morin E."/>
            <person name="Murat C."/>
            <person name="Sun H."/>
            <person name="Tunlid A."/>
            <person name="Henrissat B."/>
            <person name="Grigoriev I.V."/>
            <person name="Hibbett D.S."/>
            <person name="Martin F."/>
            <person name="Nordberg H.P."/>
            <person name="Cantor M.N."/>
            <person name="Hua S.X."/>
        </authorList>
    </citation>
    <scope>NUCLEOTIDE SEQUENCE [LARGE SCALE GENOMIC DNA]</scope>
    <source>
        <strain evidence="1 2">Ve08.2h10</strain>
    </source>
</reference>
<gene>
    <name evidence="1" type="ORF">PAXRUDRAFT_9479</name>
</gene>
<proteinExistence type="predicted"/>
<name>A0A0D0E354_9AGAM</name>